<evidence type="ECO:0000313" key="1">
    <source>
        <dbReference type="EMBL" id="SHE62121.1"/>
    </source>
</evidence>
<sequence length="63" mass="7512">MGDYLTVALPREYSWYFYDRYLWAKNVSPTLPMARLLYHCIDQSVRGITPSLSNYGQFVQRRC</sequence>
<keyword evidence="2" id="KW-1185">Reference proteome</keyword>
<proteinExistence type="predicted"/>
<protein>
    <submittedName>
        <fullName evidence="1">Uncharacterized protein</fullName>
    </submittedName>
</protein>
<organism evidence="1 2">
    <name type="scientific">Vibrio gazogenes DSM 21264 = NBRC 103151</name>
    <dbReference type="NCBI Taxonomy" id="1123492"/>
    <lineage>
        <taxon>Bacteria</taxon>
        <taxon>Pseudomonadati</taxon>
        <taxon>Pseudomonadota</taxon>
        <taxon>Gammaproteobacteria</taxon>
        <taxon>Vibrionales</taxon>
        <taxon>Vibrionaceae</taxon>
        <taxon>Vibrio</taxon>
    </lineage>
</organism>
<gene>
    <name evidence="1" type="ORF">SAMN02745781_00602</name>
</gene>
<name>A0A1M4UZE7_VIBGA</name>
<accession>A0A1M4UZE7</accession>
<dbReference type="Proteomes" id="UP000184159">
    <property type="component" value="Unassembled WGS sequence"/>
</dbReference>
<evidence type="ECO:0000313" key="2">
    <source>
        <dbReference type="Proteomes" id="UP000184159"/>
    </source>
</evidence>
<reference evidence="2" key="1">
    <citation type="submission" date="2016-11" db="EMBL/GenBank/DDBJ databases">
        <authorList>
            <person name="Varghese N."/>
            <person name="Submissions S."/>
        </authorList>
    </citation>
    <scope>NUCLEOTIDE SEQUENCE [LARGE SCALE GENOMIC DNA]</scope>
    <source>
        <strain evidence="2">DSM 21264</strain>
    </source>
</reference>
<dbReference type="EMBL" id="FQUH01000002">
    <property type="protein sequence ID" value="SHE62121.1"/>
    <property type="molecule type" value="Genomic_DNA"/>
</dbReference>
<dbReference type="AlphaFoldDB" id="A0A1M4UZE7"/>